<dbReference type="PANTHER" id="PTHR19848:SF8">
    <property type="entry name" value="F-BOX AND WD REPEAT DOMAIN CONTAINING 7"/>
    <property type="match status" value="1"/>
</dbReference>
<protein>
    <submittedName>
        <fullName evidence="4">WD40-repeat-containing domain protein</fullName>
    </submittedName>
</protein>
<evidence type="ECO:0000256" key="2">
    <source>
        <dbReference type="ARBA" id="ARBA00022737"/>
    </source>
</evidence>
<evidence type="ECO:0000313" key="5">
    <source>
        <dbReference type="Proteomes" id="UP000326799"/>
    </source>
</evidence>
<accession>A0A5N6E5V3</accession>
<dbReference type="Proteomes" id="UP000326799">
    <property type="component" value="Unassembled WGS sequence"/>
</dbReference>
<dbReference type="AlphaFoldDB" id="A0A5N6E5V3"/>
<dbReference type="Pfam" id="PF00400">
    <property type="entry name" value="WD40"/>
    <property type="match status" value="2"/>
</dbReference>
<reference evidence="4 5" key="1">
    <citation type="submission" date="2019-04" db="EMBL/GenBank/DDBJ databases">
        <title>Fungal friends and foes A comparative genomics study of 23 Aspergillus species from section Flavi.</title>
        <authorList>
            <consortium name="DOE Joint Genome Institute"/>
            <person name="Kjaerbolling I."/>
            <person name="Vesth T.C."/>
            <person name="Frisvad J.C."/>
            <person name="Nybo J.L."/>
            <person name="Theobald S."/>
            <person name="Kildgaard S."/>
            <person name="Petersen T.I."/>
            <person name="Kuo A."/>
            <person name="Sato A."/>
            <person name="Lyhne E.K."/>
            <person name="Kogle M.E."/>
            <person name="Wiebenga A."/>
            <person name="Kun R.S."/>
            <person name="Lubbers R.J."/>
            <person name="Makela M.R."/>
            <person name="Barry K."/>
            <person name="Chovatia M."/>
            <person name="Clum A."/>
            <person name="Daum C."/>
            <person name="Haridas S."/>
            <person name="He G."/>
            <person name="LaButti K."/>
            <person name="Lipzen A."/>
            <person name="Mondo S."/>
            <person name="Pangilinan J."/>
            <person name="Riley R."/>
            <person name="Salamov A."/>
            <person name="Simmons B.A."/>
            <person name="Magnuson J.K."/>
            <person name="Henrissat B."/>
            <person name="Mortensen U.H."/>
            <person name="Larsen T.O."/>
            <person name="De vries R.P."/>
            <person name="Grigoriev I.V."/>
            <person name="Machida M."/>
            <person name="Baker S.E."/>
            <person name="Andersen M.R."/>
        </authorList>
    </citation>
    <scope>NUCLEOTIDE SEQUENCE [LARGE SCALE GENOMIC DNA]</scope>
    <source>
        <strain evidence="4 5">CBS 126849</strain>
    </source>
</reference>
<dbReference type="InterPro" id="IPR001680">
    <property type="entry name" value="WD40_rpt"/>
</dbReference>
<evidence type="ECO:0000313" key="4">
    <source>
        <dbReference type="EMBL" id="KAB8212689.1"/>
    </source>
</evidence>
<gene>
    <name evidence="4" type="ORF">BDV33DRAFT_186314</name>
</gene>
<feature type="repeat" description="WD" evidence="3">
    <location>
        <begin position="45"/>
        <end position="79"/>
    </location>
</feature>
<dbReference type="PROSITE" id="PS50294">
    <property type="entry name" value="WD_REPEATS_REGION"/>
    <property type="match status" value="2"/>
</dbReference>
<organism evidence="4 5">
    <name type="scientific">Aspergillus novoparasiticus</name>
    <dbReference type="NCBI Taxonomy" id="986946"/>
    <lineage>
        <taxon>Eukaryota</taxon>
        <taxon>Fungi</taxon>
        <taxon>Dikarya</taxon>
        <taxon>Ascomycota</taxon>
        <taxon>Pezizomycotina</taxon>
        <taxon>Eurotiomycetes</taxon>
        <taxon>Eurotiomycetidae</taxon>
        <taxon>Eurotiales</taxon>
        <taxon>Aspergillaceae</taxon>
        <taxon>Aspergillus</taxon>
        <taxon>Aspergillus subgen. Circumdati</taxon>
    </lineage>
</organism>
<dbReference type="PROSITE" id="PS50082">
    <property type="entry name" value="WD_REPEATS_2"/>
    <property type="match status" value="2"/>
</dbReference>
<sequence>MVSILRRDEVYGIAFSPDGKQLASASHDRTTRLWDSVTGGLLRLLQSHTGDIYEVAFSPDGIQLASSSEDKTLRLWART</sequence>
<dbReference type="Gene3D" id="2.130.10.10">
    <property type="entry name" value="YVTN repeat-like/Quinoprotein amine dehydrogenase"/>
    <property type="match status" value="1"/>
</dbReference>
<proteinExistence type="predicted"/>
<dbReference type="SMART" id="SM00320">
    <property type="entry name" value="WD40"/>
    <property type="match status" value="2"/>
</dbReference>
<keyword evidence="5" id="KW-1185">Reference proteome</keyword>
<feature type="repeat" description="WD" evidence="3">
    <location>
        <begin position="8"/>
        <end position="44"/>
    </location>
</feature>
<dbReference type="SUPFAM" id="SSF50978">
    <property type="entry name" value="WD40 repeat-like"/>
    <property type="match status" value="1"/>
</dbReference>
<dbReference type="InterPro" id="IPR036322">
    <property type="entry name" value="WD40_repeat_dom_sf"/>
</dbReference>
<evidence type="ECO:0000256" key="3">
    <source>
        <dbReference type="PROSITE-ProRule" id="PRU00221"/>
    </source>
</evidence>
<dbReference type="PANTHER" id="PTHR19848">
    <property type="entry name" value="WD40 REPEAT PROTEIN"/>
    <property type="match status" value="1"/>
</dbReference>
<dbReference type="EMBL" id="ML734019">
    <property type="protein sequence ID" value="KAB8212689.1"/>
    <property type="molecule type" value="Genomic_DNA"/>
</dbReference>
<dbReference type="InterPro" id="IPR015943">
    <property type="entry name" value="WD40/YVTN_repeat-like_dom_sf"/>
</dbReference>
<keyword evidence="2" id="KW-0677">Repeat</keyword>
<name>A0A5N6E5V3_9EURO</name>
<keyword evidence="1 3" id="KW-0853">WD repeat</keyword>
<evidence type="ECO:0000256" key="1">
    <source>
        <dbReference type="ARBA" id="ARBA00022574"/>
    </source>
</evidence>